<evidence type="ECO:0000256" key="7">
    <source>
        <dbReference type="ARBA" id="ARBA00023136"/>
    </source>
</evidence>
<dbReference type="GO" id="GO:0005886">
    <property type="term" value="C:plasma membrane"/>
    <property type="evidence" value="ECO:0007669"/>
    <property type="project" value="UniProtKB-SubCell"/>
</dbReference>
<sequence>MIRSELQIGRKRTQFRRQINREPSPLLAGAVLYGSIIIASWLPTFFVTASMPLLPPFGYLLLVAWRLMRPGTLPSWVGFPLGAFDDLVSGQPFGSAILLWSLTMLIFEWIEARFPWRGFLQDWMASAIAAGSYVILSIAVSGATLSLPLLVASTPQLLLSMALYPIIAAMVALLDRFRLIRIREVR</sequence>
<dbReference type="InterPro" id="IPR007227">
    <property type="entry name" value="Cell_shape_determining_MreD"/>
</dbReference>
<dbReference type="Proteomes" id="UP000320547">
    <property type="component" value="Unassembled WGS sequence"/>
</dbReference>
<accession>A0A562UWJ0</accession>
<evidence type="ECO:0000256" key="8">
    <source>
        <dbReference type="SAM" id="Phobius"/>
    </source>
</evidence>
<keyword evidence="10" id="KW-1185">Reference proteome</keyword>
<evidence type="ECO:0000256" key="4">
    <source>
        <dbReference type="ARBA" id="ARBA00022692"/>
    </source>
</evidence>
<comment type="caution">
    <text evidence="9">The sequence shown here is derived from an EMBL/GenBank/DDBJ whole genome shotgun (WGS) entry which is preliminary data.</text>
</comment>
<evidence type="ECO:0000256" key="6">
    <source>
        <dbReference type="ARBA" id="ARBA00022989"/>
    </source>
</evidence>
<dbReference type="Pfam" id="PF04093">
    <property type="entry name" value="MreD"/>
    <property type="match status" value="1"/>
</dbReference>
<dbReference type="EMBL" id="VLLK01000001">
    <property type="protein sequence ID" value="TWJ09985.1"/>
    <property type="molecule type" value="Genomic_DNA"/>
</dbReference>
<comment type="subcellular location">
    <subcellularLocation>
        <location evidence="1">Cell membrane</location>
        <topology evidence="1">Multi-pass membrane protein</topology>
    </subcellularLocation>
</comment>
<protein>
    <submittedName>
        <fullName evidence="9">Rod shape-determining protein MreD</fullName>
    </submittedName>
</protein>
<proteinExistence type="inferred from homology"/>
<evidence type="ECO:0000313" key="9">
    <source>
        <dbReference type="EMBL" id="TWJ09985.1"/>
    </source>
</evidence>
<dbReference type="GO" id="GO:0008360">
    <property type="term" value="P:regulation of cell shape"/>
    <property type="evidence" value="ECO:0007669"/>
    <property type="project" value="UniProtKB-KW"/>
</dbReference>
<evidence type="ECO:0000313" key="10">
    <source>
        <dbReference type="Proteomes" id="UP000320547"/>
    </source>
</evidence>
<feature type="transmembrane region" description="Helical" evidence="8">
    <location>
        <begin position="93"/>
        <end position="111"/>
    </location>
</feature>
<keyword evidence="3" id="KW-1003">Cell membrane</keyword>
<organism evidence="9 10">
    <name type="scientific">Altererythrobacter ishigakiensis</name>
    <dbReference type="NCBI Taxonomy" id="476157"/>
    <lineage>
        <taxon>Bacteria</taxon>
        <taxon>Pseudomonadati</taxon>
        <taxon>Pseudomonadota</taxon>
        <taxon>Alphaproteobacteria</taxon>
        <taxon>Sphingomonadales</taxon>
        <taxon>Erythrobacteraceae</taxon>
        <taxon>Altererythrobacter</taxon>
    </lineage>
</organism>
<evidence type="ECO:0000256" key="3">
    <source>
        <dbReference type="ARBA" id="ARBA00022475"/>
    </source>
</evidence>
<gene>
    <name evidence="9" type="ORF">JN10_1642</name>
</gene>
<evidence type="ECO:0000256" key="5">
    <source>
        <dbReference type="ARBA" id="ARBA00022960"/>
    </source>
</evidence>
<feature type="transmembrane region" description="Helical" evidence="8">
    <location>
        <begin position="123"/>
        <end position="151"/>
    </location>
</feature>
<evidence type="ECO:0000256" key="1">
    <source>
        <dbReference type="ARBA" id="ARBA00004651"/>
    </source>
</evidence>
<evidence type="ECO:0000256" key="2">
    <source>
        <dbReference type="ARBA" id="ARBA00007776"/>
    </source>
</evidence>
<keyword evidence="6 8" id="KW-1133">Transmembrane helix</keyword>
<dbReference type="STRING" id="476157.GCA_001663155_01715"/>
<comment type="similarity">
    <text evidence="2">Belongs to the MreD family.</text>
</comment>
<keyword evidence="5" id="KW-0133">Cell shape</keyword>
<dbReference type="AlphaFoldDB" id="A0A562UWJ0"/>
<dbReference type="OrthoDB" id="7426601at2"/>
<reference evidence="9 10" key="1">
    <citation type="submission" date="2019-07" db="EMBL/GenBank/DDBJ databases">
        <title>Genomic Encyclopedia of Archaeal and Bacterial Type Strains, Phase II (KMG-II): from individual species to whole genera.</title>
        <authorList>
            <person name="Goeker M."/>
        </authorList>
    </citation>
    <scope>NUCLEOTIDE SEQUENCE [LARGE SCALE GENOMIC DNA]</scope>
    <source>
        <strain evidence="9 10">ATCC BAA-2084</strain>
    </source>
</reference>
<dbReference type="RefSeq" id="WP_067599863.1">
    <property type="nucleotide sequence ID" value="NZ_CP015963.1"/>
</dbReference>
<name>A0A562UWJ0_9SPHN</name>
<keyword evidence="4 8" id="KW-0812">Transmembrane</keyword>
<feature type="transmembrane region" description="Helical" evidence="8">
    <location>
        <begin position="157"/>
        <end position="174"/>
    </location>
</feature>
<feature type="transmembrane region" description="Helical" evidence="8">
    <location>
        <begin position="26"/>
        <end position="47"/>
    </location>
</feature>
<keyword evidence="7 8" id="KW-0472">Membrane</keyword>